<keyword evidence="1" id="KW-0472">Membrane</keyword>
<evidence type="ECO:0000313" key="3">
    <source>
        <dbReference type="Proteomes" id="UP000652847"/>
    </source>
</evidence>
<keyword evidence="3" id="KW-1185">Reference proteome</keyword>
<dbReference type="AlphaFoldDB" id="A0A8I0ACB3"/>
<dbReference type="Proteomes" id="UP000652847">
    <property type="component" value="Unassembled WGS sequence"/>
</dbReference>
<comment type="caution">
    <text evidence="2">The sequence shown here is derived from an EMBL/GenBank/DDBJ whole genome shotgun (WGS) entry which is preliminary data.</text>
</comment>
<feature type="transmembrane region" description="Helical" evidence="1">
    <location>
        <begin position="197"/>
        <end position="220"/>
    </location>
</feature>
<sequence>MNRDEIKYIAMFTMLLNHIANIFLEPGTLLFEIFVDVGYFTAITMCYFLVEGYGYTRSKEKYGKRLLLFAAISEIPFCLAFTEEGTISFVNMNMMFTLFLCFLILVVREKVQADWRRNACIIVLVVLSIYSDWALLAPLFTLWFATCGLTDAQGKIAEDFTAQRRKKLWKVFGNAMLLFGLVNLAENIETMSPGMSILRSLGAVAGIFLSAVCIIYLYNGQQGKKHRTFSKWFFYIFYPAHLLILGLLRLAQ</sequence>
<evidence type="ECO:0000256" key="1">
    <source>
        <dbReference type="SAM" id="Phobius"/>
    </source>
</evidence>
<evidence type="ECO:0000313" key="2">
    <source>
        <dbReference type="EMBL" id="MBC5650082.1"/>
    </source>
</evidence>
<feature type="transmembrane region" description="Helical" evidence="1">
    <location>
        <begin position="232"/>
        <end position="251"/>
    </location>
</feature>
<dbReference type="Pfam" id="PF05857">
    <property type="entry name" value="TraX"/>
    <property type="match status" value="1"/>
</dbReference>
<organism evidence="2 3">
    <name type="scientific">Blautia segnis</name>
    <dbReference type="NCBI Taxonomy" id="2763030"/>
    <lineage>
        <taxon>Bacteria</taxon>
        <taxon>Bacillati</taxon>
        <taxon>Bacillota</taxon>
        <taxon>Clostridia</taxon>
        <taxon>Lachnospirales</taxon>
        <taxon>Lachnospiraceae</taxon>
        <taxon>Blautia</taxon>
    </lineage>
</organism>
<proteinExistence type="predicted"/>
<keyword evidence="1" id="KW-1133">Transmembrane helix</keyword>
<dbReference type="RefSeq" id="WP_186900862.1">
    <property type="nucleotide sequence ID" value="NZ_JACOOT010000008.1"/>
</dbReference>
<name>A0A8I0ACB3_9FIRM</name>
<reference evidence="2 3" key="1">
    <citation type="submission" date="2020-08" db="EMBL/GenBank/DDBJ databases">
        <title>Genome public.</title>
        <authorList>
            <person name="Liu C."/>
            <person name="Sun Q."/>
        </authorList>
    </citation>
    <scope>NUCLEOTIDE SEQUENCE [LARGE SCALE GENOMIC DNA]</scope>
    <source>
        <strain evidence="2 3">BX17</strain>
    </source>
</reference>
<gene>
    <name evidence="2" type="ORF">H8S54_02825</name>
</gene>
<feature type="transmembrane region" description="Helical" evidence="1">
    <location>
        <begin position="88"/>
        <end position="107"/>
    </location>
</feature>
<dbReference type="EMBL" id="JACOOT010000008">
    <property type="protein sequence ID" value="MBC5650082.1"/>
    <property type="molecule type" value="Genomic_DNA"/>
</dbReference>
<dbReference type="InterPro" id="IPR008875">
    <property type="entry name" value="TraX"/>
</dbReference>
<protein>
    <submittedName>
        <fullName evidence="2">Conjugal transfer protein TraX</fullName>
    </submittedName>
</protein>
<feature type="transmembrane region" description="Helical" evidence="1">
    <location>
        <begin position="119"/>
        <end position="145"/>
    </location>
</feature>
<feature type="transmembrane region" description="Helical" evidence="1">
    <location>
        <begin position="30"/>
        <end position="50"/>
    </location>
</feature>
<keyword evidence="1" id="KW-0812">Transmembrane</keyword>
<accession>A0A8I0ACB3</accession>